<accession>A0A1I4BYR2</accession>
<sequence>MMPDNRLDPALVTPSYEDAGLFKYDLCSLNLSLLPGVRRNARADYIFDAMIDGKYRAPIFFAGRRARQTFLILDAMTRMARGVPLADPADDDLPDSNPDLYLAYDGPSIPLQVNGAWRSLVIEDDQGFARPMHQFIAAVWTLNAGTGPGMQFGAPPVR</sequence>
<dbReference type="EMBL" id="FOTF01000001">
    <property type="protein sequence ID" value="SFK73795.1"/>
    <property type="molecule type" value="Genomic_DNA"/>
</dbReference>
<evidence type="ECO:0000313" key="1">
    <source>
        <dbReference type="EMBL" id="SFK73795.1"/>
    </source>
</evidence>
<gene>
    <name evidence="1" type="ORF">SAMN04488004_101253</name>
</gene>
<keyword evidence="2" id="KW-1185">Reference proteome</keyword>
<protein>
    <submittedName>
        <fullName evidence="1">Uncharacterized protein</fullName>
    </submittedName>
</protein>
<reference evidence="1 2" key="1">
    <citation type="submission" date="2016-10" db="EMBL/GenBank/DDBJ databases">
        <authorList>
            <person name="de Groot N.N."/>
        </authorList>
    </citation>
    <scope>NUCLEOTIDE SEQUENCE [LARGE SCALE GENOMIC DNA]</scope>
    <source>
        <strain evidence="1 2">DSM 16199</strain>
    </source>
</reference>
<evidence type="ECO:0000313" key="2">
    <source>
        <dbReference type="Proteomes" id="UP000199550"/>
    </source>
</evidence>
<name>A0A1I4BYR2_9RHOB</name>
<proteinExistence type="predicted"/>
<organism evidence="1 2">
    <name type="scientific">Loktanella salsilacus</name>
    <dbReference type="NCBI Taxonomy" id="195913"/>
    <lineage>
        <taxon>Bacteria</taxon>
        <taxon>Pseudomonadati</taxon>
        <taxon>Pseudomonadota</taxon>
        <taxon>Alphaproteobacteria</taxon>
        <taxon>Rhodobacterales</taxon>
        <taxon>Roseobacteraceae</taxon>
        <taxon>Loktanella</taxon>
    </lineage>
</organism>
<dbReference type="AlphaFoldDB" id="A0A1I4BYR2"/>
<dbReference type="Proteomes" id="UP000199550">
    <property type="component" value="Unassembled WGS sequence"/>
</dbReference>
<dbReference type="STRING" id="195913.SAMN04488004_101253"/>